<feature type="DNA-binding region" description="H-T-H motif" evidence="4">
    <location>
        <begin position="32"/>
        <end position="51"/>
    </location>
</feature>
<dbReference type="PROSITE" id="PS50977">
    <property type="entry name" value="HTH_TETR_2"/>
    <property type="match status" value="1"/>
</dbReference>
<dbReference type="InterPro" id="IPR050109">
    <property type="entry name" value="HTH-type_TetR-like_transc_reg"/>
</dbReference>
<dbReference type="InterPro" id="IPR041347">
    <property type="entry name" value="MftR_C"/>
</dbReference>
<dbReference type="SUPFAM" id="SSF46689">
    <property type="entry name" value="Homeodomain-like"/>
    <property type="match status" value="1"/>
</dbReference>
<feature type="domain" description="HTH tetR-type" evidence="5">
    <location>
        <begin position="9"/>
        <end position="69"/>
    </location>
</feature>
<dbReference type="Gene3D" id="1.10.10.60">
    <property type="entry name" value="Homeodomain-like"/>
    <property type="match status" value="1"/>
</dbReference>
<protein>
    <submittedName>
        <fullName evidence="6">Transcriptional regulator, TetR family</fullName>
    </submittedName>
</protein>
<name>A0A285LT75_9NOCA</name>
<dbReference type="EMBL" id="OBEG01000005">
    <property type="protein sequence ID" value="SNY88098.1"/>
    <property type="molecule type" value="Genomic_DNA"/>
</dbReference>
<evidence type="ECO:0000313" key="7">
    <source>
        <dbReference type="Proteomes" id="UP000219565"/>
    </source>
</evidence>
<keyword evidence="3" id="KW-0804">Transcription</keyword>
<dbReference type="PRINTS" id="PR00455">
    <property type="entry name" value="HTHTETR"/>
</dbReference>
<proteinExistence type="predicted"/>
<dbReference type="Pfam" id="PF00440">
    <property type="entry name" value="TetR_N"/>
    <property type="match status" value="1"/>
</dbReference>
<dbReference type="RefSeq" id="WP_179830988.1">
    <property type="nucleotide sequence ID" value="NZ_OBEG01000005.1"/>
</dbReference>
<gene>
    <name evidence="6" type="ORF">SAMN04244553_5060</name>
</gene>
<dbReference type="Gene3D" id="1.10.357.10">
    <property type="entry name" value="Tetracycline Repressor, domain 2"/>
    <property type="match status" value="1"/>
</dbReference>
<evidence type="ECO:0000256" key="3">
    <source>
        <dbReference type="ARBA" id="ARBA00023163"/>
    </source>
</evidence>
<dbReference type="PANTHER" id="PTHR30055">
    <property type="entry name" value="HTH-TYPE TRANSCRIPTIONAL REGULATOR RUTR"/>
    <property type="match status" value="1"/>
</dbReference>
<dbReference type="AlphaFoldDB" id="A0A285LT75"/>
<dbReference type="InterPro" id="IPR009057">
    <property type="entry name" value="Homeodomain-like_sf"/>
</dbReference>
<dbReference type="GO" id="GO:0003700">
    <property type="term" value="F:DNA-binding transcription factor activity"/>
    <property type="evidence" value="ECO:0007669"/>
    <property type="project" value="TreeGrafter"/>
</dbReference>
<dbReference type="STRING" id="1379680.GCA_001612615_04331"/>
<dbReference type="GO" id="GO:0000976">
    <property type="term" value="F:transcription cis-regulatory region binding"/>
    <property type="evidence" value="ECO:0007669"/>
    <property type="project" value="TreeGrafter"/>
</dbReference>
<evidence type="ECO:0000256" key="1">
    <source>
        <dbReference type="ARBA" id="ARBA00023015"/>
    </source>
</evidence>
<sequence length="205" mass="22235">MGLREQKKRKTKQALVEAALRLFGEKGYDNTTVAEIAAAAQVSYATFFNYCTTKEDVVFADDDLYDELLAEIFATRVPSERPADLLLRAIDQLSAATSWSFPLDHELTHIRARLIAEVPALRAAALLRNAGLRQRLTRALLGAYPDDLDILHAAALTGAMVGAVDAVLDDSARGQLTPTTITGIVHQAAEIGLRGHLSEGARHTT</sequence>
<dbReference type="PANTHER" id="PTHR30055:SF238">
    <property type="entry name" value="MYCOFACTOCIN BIOSYNTHESIS TRANSCRIPTIONAL REGULATOR MFTR-RELATED"/>
    <property type="match status" value="1"/>
</dbReference>
<accession>A0A285LT75</accession>
<evidence type="ECO:0000256" key="4">
    <source>
        <dbReference type="PROSITE-ProRule" id="PRU00335"/>
    </source>
</evidence>
<keyword evidence="7" id="KW-1185">Reference proteome</keyword>
<organism evidence="6 7">
    <name type="scientific">Nocardia amikacinitolerans</name>
    <dbReference type="NCBI Taxonomy" id="756689"/>
    <lineage>
        <taxon>Bacteria</taxon>
        <taxon>Bacillati</taxon>
        <taxon>Actinomycetota</taxon>
        <taxon>Actinomycetes</taxon>
        <taxon>Mycobacteriales</taxon>
        <taxon>Nocardiaceae</taxon>
        <taxon>Nocardia</taxon>
    </lineage>
</organism>
<dbReference type="InterPro" id="IPR001647">
    <property type="entry name" value="HTH_TetR"/>
</dbReference>
<dbReference type="Proteomes" id="UP000219565">
    <property type="component" value="Unassembled WGS sequence"/>
</dbReference>
<dbReference type="Pfam" id="PF17754">
    <property type="entry name" value="TetR_C_14"/>
    <property type="match status" value="1"/>
</dbReference>
<reference evidence="6 7" key="1">
    <citation type="submission" date="2017-09" db="EMBL/GenBank/DDBJ databases">
        <authorList>
            <person name="Ehlers B."/>
            <person name="Leendertz F.H."/>
        </authorList>
    </citation>
    <scope>NUCLEOTIDE SEQUENCE [LARGE SCALE GENOMIC DNA]</scope>
    <source>
        <strain evidence="6 7">DSM 45537</strain>
    </source>
</reference>
<evidence type="ECO:0000259" key="5">
    <source>
        <dbReference type="PROSITE" id="PS50977"/>
    </source>
</evidence>
<evidence type="ECO:0000256" key="2">
    <source>
        <dbReference type="ARBA" id="ARBA00023125"/>
    </source>
</evidence>
<keyword evidence="1" id="KW-0805">Transcription regulation</keyword>
<keyword evidence="2 4" id="KW-0238">DNA-binding</keyword>
<evidence type="ECO:0000313" key="6">
    <source>
        <dbReference type="EMBL" id="SNY88098.1"/>
    </source>
</evidence>